<proteinExistence type="predicted"/>
<keyword evidence="1 3" id="KW-0732">Signal</keyword>
<feature type="chain" id="PRO_5043965541" description="Gnk2-homologous domain-containing protein" evidence="3">
    <location>
        <begin position="29"/>
        <end position="137"/>
    </location>
</feature>
<organism evidence="5 6">
    <name type="scientific">Linum trigynum</name>
    <dbReference type="NCBI Taxonomy" id="586398"/>
    <lineage>
        <taxon>Eukaryota</taxon>
        <taxon>Viridiplantae</taxon>
        <taxon>Streptophyta</taxon>
        <taxon>Embryophyta</taxon>
        <taxon>Tracheophyta</taxon>
        <taxon>Spermatophyta</taxon>
        <taxon>Magnoliopsida</taxon>
        <taxon>eudicotyledons</taxon>
        <taxon>Gunneridae</taxon>
        <taxon>Pentapetalae</taxon>
        <taxon>rosids</taxon>
        <taxon>fabids</taxon>
        <taxon>Malpighiales</taxon>
        <taxon>Linaceae</taxon>
        <taxon>Linum</taxon>
    </lineage>
</organism>
<keyword evidence="2" id="KW-0677">Repeat</keyword>
<dbReference type="Pfam" id="PF01657">
    <property type="entry name" value="Stress-antifung"/>
    <property type="match status" value="1"/>
</dbReference>
<evidence type="ECO:0000313" key="6">
    <source>
        <dbReference type="Proteomes" id="UP001497516"/>
    </source>
</evidence>
<accession>A0AAV2EP27</accession>
<keyword evidence="6" id="KW-1185">Reference proteome</keyword>
<evidence type="ECO:0000256" key="1">
    <source>
        <dbReference type="ARBA" id="ARBA00022729"/>
    </source>
</evidence>
<gene>
    <name evidence="5" type="ORF">LTRI10_LOCUS28659</name>
</gene>
<evidence type="ECO:0000259" key="4">
    <source>
        <dbReference type="PROSITE" id="PS51473"/>
    </source>
</evidence>
<protein>
    <recommendedName>
        <fullName evidence="4">Gnk2-homologous domain-containing protein</fullName>
    </recommendedName>
</protein>
<reference evidence="5 6" key="1">
    <citation type="submission" date="2024-04" db="EMBL/GenBank/DDBJ databases">
        <authorList>
            <person name="Fracassetti M."/>
        </authorList>
    </citation>
    <scope>NUCLEOTIDE SEQUENCE [LARGE SCALE GENOMIC DNA]</scope>
</reference>
<dbReference type="InterPro" id="IPR038408">
    <property type="entry name" value="GNK2_sf"/>
</dbReference>
<evidence type="ECO:0000256" key="2">
    <source>
        <dbReference type="ARBA" id="ARBA00022737"/>
    </source>
</evidence>
<evidence type="ECO:0000313" key="5">
    <source>
        <dbReference type="EMBL" id="CAL1387690.1"/>
    </source>
</evidence>
<evidence type="ECO:0000256" key="3">
    <source>
        <dbReference type="SAM" id="SignalP"/>
    </source>
</evidence>
<dbReference type="InterPro" id="IPR002902">
    <property type="entry name" value="GNK2"/>
</dbReference>
<dbReference type="Proteomes" id="UP001497516">
    <property type="component" value="Chromosome 5"/>
</dbReference>
<dbReference type="AlphaFoldDB" id="A0AAV2EP27"/>
<dbReference type="PROSITE" id="PS51473">
    <property type="entry name" value="GNK2"/>
    <property type="match status" value="1"/>
</dbReference>
<feature type="domain" description="Gnk2-homologous" evidence="4">
    <location>
        <begin position="25"/>
        <end position="137"/>
    </location>
</feature>
<name>A0AAV2EP27_9ROSI</name>
<dbReference type="Gene3D" id="3.30.430.20">
    <property type="entry name" value="Gnk2 domain, C-X8-C-X2-C motif"/>
    <property type="match status" value="1"/>
</dbReference>
<sequence>MAGCYIIFSKPLLMVALLVVGHLGGGSSHDYCGKIRPKDDKHFPVYVDDVLQDLVVQTPQQNADANSGETTYISIRPAGSAAGSQAANGTATCYRGYIGNKCGTCLAKVQGYISPCRKFTTGYAYYYNKCSIGFSQL</sequence>
<feature type="signal peptide" evidence="3">
    <location>
        <begin position="1"/>
        <end position="28"/>
    </location>
</feature>
<dbReference type="EMBL" id="OZ034818">
    <property type="protein sequence ID" value="CAL1387690.1"/>
    <property type="molecule type" value="Genomic_DNA"/>
</dbReference>